<evidence type="ECO:0000313" key="4">
    <source>
        <dbReference type="EMBL" id="GAA4896896.1"/>
    </source>
</evidence>
<sequence>MRINEVIHNKGSSVITARSDQDVRHLVDLLADNRIGAVVITDDGDTVVGIVGERDIVQGLRKFGPSLLDRSIADVMDADVHTCGMDDELAAVATDMTRFRARHLPVIVDGHLAAIVSIGDIVKSRIDQLQTEQEHLVKYLHG</sequence>
<dbReference type="InterPro" id="IPR051257">
    <property type="entry name" value="Diverse_CBS-Domain"/>
</dbReference>
<organism evidence="4 5">
    <name type="scientific">Tessaracoccus lubricantis</name>
    <dbReference type="NCBI Taxonomy" id="545543"/>
    <lineage>
        <taxon>Bacteria</taxon>
        <taxon>Bacillati</taxon>
        <taxon>Actinomycetota</taxon>
        <taxon>Actinomycetes</taxon>
        <taxon>Propionibacteriales</taxon>
        <taxon>Propionibacteriaceae</taxon>
        <taxon>Tessaracoccus</taxon>
    </lineage>
</organism>
<dbReference type="RefSeq" id="WP_345580851.1">
    <property type="nucleotide sequence ID" value="NZ_BAABLV010000020.1"/>
</dbReference>
<name>A0ABP9FFW1_9ACTN</name>
<dbReference type="PANTHER" id="PTHR43080:SF2">
    <property type="entry name" value="CBS DOMAIN-CONTAINING PROTEIN"/>
    <property type="match status" value="1"/>
</dbReference>
<dbReference type="Pfam" id="PF00571">
    <property type="entry name" value="CBS"/>
    <property type="match status" value="2"/>
</dbReference>
<dbReference type="PANTHER" id="PTHR43080">
    <property type="entry name" value="CBS DOMAIN-CONTAINING PROTEIN CBSX3, MITOCHONDRIAL"/>
    <property type="match status" value="1"/>
</dbReference>
<feature type="domain" description="CBS" evidence="3">
    <location>
        <begin position="76"/>
        <end position="131"/>
    </location>
</feature>
<dbReference type="PROSITE" id="PS51371">
    <property type="entry name" value="CBS"/>
    <property type="match status" value="2"/>
</dbReference>
<evidence type="ECO:0000256" key="2">
    <source>
        <dbReference type="PROSITE-ProRule" id="PRU00703"/>
    </source>
</evidence>
<reference evidence="5" key="1">
    <citation type="journal article" date="2019" name="Int. J. Syst. Evol. Microbiol.">
        <title>The Global Catalogue of Microorganisms (GCM) 10K type strain sequencing project: providing services to taxonomists for standard genome sequencing and annotation.</title>
        <authorList>
            <consortium name="The Broad Institute Genomics Platform"/>
            <consortium name="The Broad Institute Genome Sequencing Center for Infectious Disease"/>
            <person name="Wu L."/>
            <person name="Ma J."/>
        </authorList>
    </citation>
    <scope>NUCLEOTIDE SEQUENCE [LARGE SCALE GENOMIC DNA]</scope>
    <source>
        <strain evidence="5">JCM 19125</strain>
    </source>
</reference>
<evidence type="ECO:0000259" key="3">
    <source>
        <dbReference type="PROSITE" id="PS51371"/>
    </source>
</evidence>
<dbReference type="Proteomes" id="UP001501521">
    <property type="component" value="Unassembled WGS sequence"/>
</dbReference>
<evidence type="ECO:0000256" key="1">
    <source>
        <dbReference type="ARBA" id="ARBA00023122"/>
    </source>
</evidence>
<keyword evidence="1 2" id="KW-0129">CBS domain</keyword>
<feature type="domain" description="CBS" evidence="3">
    <location>
        <begin position="8"/>
        <end position="66"/>
    </location>
</feature>
<proteinExistence type="predicted"/>
<protein>
    <submittedName>
        <fullName evidence="4">CBS domain-containing protein</fullName>
    </submittedName>
</protein>
<dbReference type="SMART" id="SM00116">
    <property type="entry name" value="CBS"/>
    <property type="match status" value="2"/>
</dbReference>
<dbReference type="CDD" id="cd04623">
    <property type="entry name" value="CBS_pair_bac_euk"/>
    <property type="match status" value="1"/>
</dbReference>
<dbReference type="SUPFAM" id="SSF54631">
    <property type="entry name" value="CBS-domain pair"/>
    <property type="match status" value="1"/>
</dbReference>
<gene>
    <name evidence="4" type="ORF">GCM10025789_13430</name>
</gene>
<dbReference type="InterPro" id="IPR046342">
    <property type="entry name" value="CBS_dom_sf"/>
</dbReference>
<evidence type="ECO:0000313" key="5">
    <source>
        <dbReference type="Proteomes" id="UP001501521"/>
    </source>
</evidence>
<dbReference type="EMBL" id="BAABLV010000020">
    <property type="protein sequence ID" value="GAA4896896.1"/>
    <property type="molecule type" value="Genomic_DNA"/>
</dbReference>
<dbReference type="Gene3D" id="3.10.580.10">
    <property type="entry name" value="CBS-domain"/>
    <property type="match status" value="1"/>
</dbReference>
<accession>A0ABP9FFW1</accession>
<dbReference type="InterPro" id="IPR000644">
    <property type="entry name" value="CBS_dom"/>
</dbReference>
<comment type="caution">
    <text evidence="4">The sequence shown here is derived from an EMBL/GenBank/DDBJ whole genome shotgun (WGS) entry which is preliminary data.</text>
</comment>
<dbReference type="InterPro" id="IPR044725">
    <property type="entry name" value="CBSX3_CBS_dom"/>
</dbReference>
<keyword evidence="5" id="KW-1185">Reference proteome</keyword>